<evidence type="ECO:0000256" key="7">
    <source>
        <dbReference type="SAM" id="Phobius"/>
    </source>
</evidence>
<dbReference type="Proteomes" id="UP000245461">
    <property type="component" value="Unassembled WGS sequence"/>
</dbReference>
<evidence type="ECO:0000256" key="4">
    <source>
        <dbReference type="ARBA" id="ARBA00022692"/>
    </source>
</evidence>
<dbReference type="Pfam" id="PF05157">
    <property type="entry name" value="MshEN"/>
    <property type="match status" value="1"/>
</dbReference>
<dbReference type="InterPro" id="IPR029044">
    <property type="entry name" value="Nucleotide-diphossugar_trans"/>
</dbReference>
<keyword evidence="11" id="KW-1185">Reference proteome</keyword>
<evidence type="ECO:0000313" key="11">
    <source>
        <dbReference type="Proteomes" id="UP000245461"/>
    </source>
</evidence>
<dbReference type="PANTHER" id="PTHR43867:SF2">
    <property type="entry name" value="CELLULOSE SYNTHASE CATALYTIC SUBUNIT A [UDP-FORMING]"/>
    <property type="match status" value="1"/>
</dbReference>
<keyword evidence="5 7" id="KW-1133">Transmembrane helix</keyword>
<keyword evidence="2" id="KW-0328">Glycosyltransferase</keyword>
<gene>
    <name evidence="10" type="ORF">DKG74_20045</name>
</gene>
<dbReference type="InterPro" id="IPR007831">
    <property type="entry name" value="T2SS_GspE_N"/>
</dbReference>
<feature type="domain" description="Glycosyltransferase 2-like" evidence="9">
    <location>
        <begin position="345"/>
        <end position="536"/>
    </location>
</feature>
<evidence type="ECO:0000313" key="10">
    <source>
        <dbReference type="EMBL" id="PWR18137.1"/>
    </source>
</evidence>
<name>A0A317DTX2_9PROT</name>
<dbReference type="RefSeq" id="WP_109907956.1">
    <property type="nucleotide sequence ID" value="NZ_QGLE01000017.1"/>
</dbReference>
<dbReference type="EMBL" id="QGLE01000017">
    <property type="protein sequence ID" value="PWR18137.1"/>
    <property type="molecule type" value="Genomic_DNA"/>
</dbReference>
<evidence type="ECO:0000256" key="3">
    <source>
        <dbReference type="ARBA" id="ARBA00022679"/>
    </source>
</evidence>
<keyword evidence="4 7" id="KW-0812">Transmembrane</keyword>
<feature type="transmembrane region" description="Helical" evidence="7">
    <location>
        <begin position="194"/>
        <end position="217"/>
    </location>
</feature>
<proteinExistence type="predicted"/>
<feature type="transmembrane region" description="Helical" evidence="7">
    <location>
        <begin position="508"/>
        <end position="532"/>
    </location>
</feature>
<evidence type="ECO:0000256" key="5">
    <source>
        <dbReference type="ARBA" id="ARBA00022989"/>
    </source>
</evidence>
<feature type="domain" description="Type II secretion system protein GspE N-terminal" evidence="8">
    <location>
        <begin position="81"/>
        <end position="166"/>
    </location>
</feature>
<evidence type="ECO:0000259" key="9">
    <source>
        <dbReference type="Pfam" id="PF13632"/>
    </source>
</evidence>
<dbReference type="AlphaFoldDB" id="A0A317DTX2"/>
<evidence type="ECO:0000256" key="2">
    <source>
        <dbReference type="ARBA" id="ARBA00022676"/>
    </source>
</evidence>
<feature type="transmembrane region" description="Helical" evidence="7">
    <location>
        <begin position="585"/>
        <end position="604"/>
    </location>
</feature>
<dbReference type="SUPFAM" id="SSF160246">
    <property type="entry name" value="EspE N-terminal domain-like"/>
    <property type="match status" value="1"/>
</dbReference>
<dbReference type="OrthoDB" id="7431422at2"/>
<dbReference type="GO" id="GO:0016757">
    <property type="term" value="F:glycosyltransferase activity"/>
    <property type="evidence" value="ECO:0007669"/>
    <property type="project" value="UniProtKB-KW"/>
</dbReference>
<dbReference type="InterPro" id="IPR037257">
    <property type="entry name" value="T2SS_E_N_sf"/>
</dbReference>
<dbReference type="InterPro" id="IPR050321">
    <property type="entry name" value="Glycosyltr_2/OpgH_subfam"/>
</dbReference>
<keyword evidence="6 7" id="KW-0472">Membrane</keyword>
<dbReference type="PANTHER" id="PTHR43867">
    <property type="entry name" value="CELLULOSE SYNTHASE CATALYTIC SUBUNIT A [UDP-FORMING]"/>
    <property type="match status" value="1"/>
</dbReference>
<organism evidence="10 11">
    <name type="scientific">Zavarzinia aquatilis</name>
    <dbReference type="NCBI Taxonomy" id="2211142"/>
    <lineage>
        <taxon>Bacteria</taxon>
        <taxon>Pseudomonadati</taxon>
        <taxon>Pseudomonadota</taxon>
        <taxon>Alphaproteobacteria</taxon>
        <taxon>Rhodospirillales</taxon>
        <taxon>Zavarziniaceae</taxon>
        <taxon>Zavarzinia</taxon>
    </lineage>
</organism>
<dbReference type="GO" id="GO:0016020">
    <property type="term" value="C:membrane"/>
    <property type="evidence" value="ECO:0007669"/>
    <property type="project" value="UniProtKB-SubCell"/>
</dbReference>
<evidence type="ECO:0000259" key="8">
    <source>
        <dbReference type="Pfam" id="PF05157"/>
    </source>
</evidence>
<dbReference type="CDD" id="cd06427">
    <property type="entry name" value="CESA_like_2"/>
    <property type="match status" value="1"/>
</dbReference>
<feature type="transmembrane region" description="Helical" evidence="7">
    <location>
        <begin position="552"/>
        <end position="573"/>
    </location>
</feature>
<dbReference type="Pfam" id="PF13632">
    <property type="entry name" value="Glyco_trans_2_3"/>
    <property type="match status" value="1"/>
</dbReference>
<dbReference type="Gene3D" id="3.90.550.10">
    <property type="entry name" value="Spore Coat Polysaccharide Biosynthesis Protein SpsA, Chain A"/>
    <property type="match status" value="1"/>
</dbReference>
<dbReference type="InterPro" id="IPR001173">
    <property type="entry name" value="Glyco_trans_2-like"/>
</dbReference>
<dbReference type="SUPFAM" id="SSF53448">
    <property type="entry name" value="Nucleotide-diphospho-sugar transferases"/>
    <property type="match status" value="1"/>
</dbReference>
<comment type="caution">
    <text evidence="10">The sequence shown here is derived from an EMBL/GenBank/DDBJ whole genome shotgun (WGS) entry which is preliminary data.</text>
</comment>
<protein>
    <submittedName>
        <fullName evidence="10">Glycosyltransferase</fullName>
    </submittedName>
</protein>
<comment type="subcellular location">
    <subcellularLocation>
        <location evidence="1">Membrane</location>
        <topology evidence="1">Multi-pass membrane protein</topology>
    </subcellularLocation>
</comment>
<reference evidence="10 11" key="1">
    <citation type="submission" date="2018-05" db="EMBL/GenBank/DDBJ databases">
        <title>Zavarzinia sp. HR-AS.</title>
        <authorList>
            <person name="Lee Y."/>
            <person name="Jeon C.O."/>
        </authorList>
    </citation>
    <scope>NUCLEOTIDE SEQUENCE [LARGE SCALE GENOMIC DNA]</scope>
    <source>
        <strain evidence="10 11">HR-AS</strain>
    </source>
</reference>
<accession>A0A317DTX2</accession>
<sequence>MAPDDRGRAPSDLAEGRDFAAVLAGPGGDHLVRCGLVSPSLREAAIVAARRHRADAIDCLLGVQPGVATRTDLAATLARGLGLELIGDDAEPPDGGLARFADLAVYGALGMMPWRRDGDAVVWACTAPDAFSLAQAERLTGGPAVLAVTTRPRLTAALVDMFGADLTRVATQGLSLALPEASAGTRGAGRLRPALFACGLAGALLAFAAPLSAALVAVTLITLFYLANLVLRALLVAAGLRGTPGDAPVLADGDLPHYTVLVPLYREPDILPLLADALDRLDYPRALLDVKLLLEADDAETIAAARALGLEDRFDLIAVPPSFPRTKPKACNFALPLARGRLLAIYDAEDRPESDQLRRAAAALVAGPPTLACVQARLNFFNADENWLTRMFALDYALWFDYLLPGLDRLGMAIPLGGTSNHFRIEALRAVFAWDPYNVTEDADLGLRLYRHGYTVSLIDSTTYEEATTRLPVWVRQRTRWLKGYMQTFAVQMRRPATLWRRLGPRAFFGFLAFIAGTFASALLNPLVWAAWGLWLVSGGAWLDPLFPWPVKIAGLCCWLGGNSLFLYLALVAPFRRRWFSLAPWALTITPYWALMSVAGWRALWQWLRQPFLWEKTTHGQSRRVRAALAGRDLPP</sequence>
<keyword evidence="3 10" id="KW-0808">Transferase</keyword>
<evidence type="ECO:0000256" key="1">
    <source>
        <dbReference type="ARBA" id="ARBA00004141"/>
    </source>
</evidence>
<evidence type="ECO:0000256" key="6">
    <source>
        <dbReference type="ARBA" id="ARBA00023136"/>
    </source>
</evidence>